<dbReference type="InterPro" id="IPR036397">
    <property type="entry name" value="RNaseH_sf"/>
</dbReference>
<protein>
    <submittedName>
        <fullName evidence="1">Uncharacterized protein</fullName>
    </submittedName>
</protein>
<dbReference type="EMBL" id="JAJSOF020000041">
    <property type="protein sequence ID" value="KAJ4425802.1"/>
    <property type="molecule type" value="Genomic_DNA"/>
</dbReference>
<dbReference type="Proteomes" id="UP001148838">
    <property type="component" value="Unassembled WGS sequence"/>
</dbReference>
<keyword evidence="2" id="KW-1185">Reference proteome</keyword>
<evidence type="ECO:0000313" key="2">
    <source>
        <dbReference type="Proteomes" id="UP001148838"/>
    </source>
</evidence>
<name>A0ABQ8RVQ3_PERAM</name>
<reference evidence="1 2" key="1">
    <citation type="journal article" date="2022" name="Allergy">
        <title>Genome assembly and annotation of Periplaneta americana reveal a comprehensive cockroach allergen profile.</title>
        <authorList>
            <person name="Wang L."/>
            <person name="Xiong Q."/>
            <person name="Saelim N."/>
            <person name="Wang L."/>
            <person name="Nong W."/>
            <person name="Wan A.T."/>
            <person name="Shi M."/>
            <person name="Liu X."/>
            <person name="Cao Q."/>
            <person name="Hui J.H.L."/>
            <person name="Sookrung N."/>
            <person name="Leung T.F."/>
            <person name="Tungtrongchitr A."/>
            <person name="Tsui S.K.W."/>
        </authorList>
    </citation>
    <scope>NUCLEOTIDE SEQUENCE [LARGE SCALE GENOMIC DNA]</scope>
    <source>
        <strain evidence="1">PWHHKU_190912</strain>
    </source>
</reference>
<dbReference type="Gene3D" id="3.30.420.10">
    <property type="entry name" value="Ribonuclease H-like superfamily/Ribonuclease H"/>
    <property type="match status" value="1"/>
</dbReference>
<sequence length="182" mass="21084">MEDWRKVFSMQLFIKDSISGRFSDGVDRHHFDCTNEPCFVEDGFLTAHRYIEEILGQHVLPFASFIGDNFVLLQDNTRPRMVRYVLQYLNEVGIQLMQWPSRSLNLNPIDHLKRNALAMKIAAKVPFDAILDELRENICSSLERVQLVTRKDLQNIEAAFSLTSGERRHRDDGTMPVCTILD</sequence>
<evidence type="ECO:0000313" key="1">
    <source>
        <dbReference type="EMBL" id="KAJ4425802.1"/>
    </source>
</evidence>
<comment type="caution">
    <text evidence="1">The sequence shown here is derived from an EMBL/GenBank/DDBJ whole genome shotgun (WGS) entry which is preliminary data.</text>
</comment>
<gene>
    <name evidence="1" type="ORF">ANN_27428</name>
</gene>
<proteinExistence type="predicted"/>
<accession>A0ABQ8RVQ3</accession>
<organism evidence="1 2">
    <name type="scientific">Periplaneta americana</name>
    <name type="common">American cockroach</name>
    <name type="synonym">Blatta americana</name>
    <dbReference type="NCBI Taxonomy" id="6978"/>
    <lineage>
        <taxon>Eukaryota</taxon>
        <taxon>Metazoa</taxon>
        <taxon>Ecdysozoa</taxon>
        <taxon>Arthropoda</taxon>
        <taxon>Hexapoda</taxon>
        <taxon>Insecta</taxon>
        <taxon>Pterygota</taxon>
        <taxon>Neoptera</taxon>
        <taxon>Polyneoptera</taxon>
        <taxon>Dictyoptera</taxon>
        <taxon>Blattodea</taxon>
        <taxon>Blattoidea</taxon>
        <taxon>Blattidae</taxon>
        <taxon>Blattinae</taxon>
        <taxon>Periplaneta</taxon>
    </lineage>
</organism>